<name>A0A1E3XCM3_9BACT</name>
<organism evidence="2 3">
    <name type="scientific">Candidatus Scalindua rubra</name>
    <dbReference type="NCBI Taxonomy" id="1872076"/>
    <lineage>
        <taxon>Bacteria</taxon>
        <taxon>Pseudomonadati</taxon>
        <taxon>Planctomycetota</taxon>
        <taxon>Candidatus Brocadiia</taxon>
        <taxon>Candidatus Brocadiales</taxon>
        <taxon>Candidatus Scalinduaceae</taxon>
        <taxon>Candidatus Scalindua</taxon>
    </lineage>
</organism>
<evidence type="ECO:0000259" key="1">
    <source>
        <dbReference type="Pfam" id="PF13358"/>
    </source>
</evidence>
<evidence type="ECO:0000313" key="3">
    <source>
        <dbReference type="Proteomes" id="UP000094056"/>
    </source>
</evidence>
<dbReference type="PATRIC" id="fig|1872076.5.peg.1663"/>
<comment type="caution">
    <text evidence="2">The sequence shown here is derived from an EMBL/GenBank/DDBJ whole genome shotgun (WGS) entry which is preliminary data.</text>
</comment>
<protein>
    <submittedName>
        <fullName evidence="2">Putative transposase</fullName>
    </submittedName>
</protein>
<dbReference type="EMBL" id="MAYW01000029">
    <property type="protein sequence ID" value="ODS33397.1"/>
    <property type="molecule type" value="Genomic_DNA"/>
</dbReference>
<dbReference type="AlphaFoldDB" id="A0A1E3XCM3"/>
<proteinExistence type="predicted"/>
<dbReference type="Pfam" id="PF13358">
    <property type="entry name" value="DDE_3"/>
    <property type="match status" value="1"/>
</dbReference>
<dbReference type="Proteomes" id="UP000094056">
    <property type="component" value="Unassembled WGS sequence"/>
</dbReference>
<feature type="domain" description="Tc1-like transposase DDE" evidence="1">
    <location>
        <begin position="229"/>
        <end position="357"/>
    </location>
</feature>
<sequence length="402" mass="46342">MIDFFPKYLLLYLTKGGAICLKRALILLFLLHVRRSTCKKSHRNIRHRILKLSAPKLFSLPLKAWKIKKLAKDLSCHDKSSVNGENVFSNNVCLGSKICQGWDDPAIFPPEIIVEIKALACEIPVERQIPFSRLSHADIAQEAIKSGIVASISGATVWRWLSADAIKPWYYRSWLFPRDPDFAKKAGIVLVLYHRIWKNKPMGADDYVISADEKTSIQARKRMCATTPCAPNRKRRVESEYERKGSLAYMAAWDVHHAKMFGICEKQTGIEPYRRLVDLVMQQKPYRTAKRVFWVTDNGSSHRGKASCIRLSKWYPNAIQVHTPIHASWLNQVEIYFSVIQRKLLTPNDFPDLATLKTGILNFQEHYEKISKPFKWKFTKEDMKNILSKISNNQNKLEQQAA</sequence>
<reference evidence="2 3" key="1">
    <citation type="submission" date="2016-07" db="EMBL/GenBank/DDBJ databases">
        <title>Draft genome of Scalindua rubra, obtained from a brine-seawater interface in the Red Sea, sheds light on salt adaptation in anammox bacteria.</title>
        <authorList>
            <person name="Speth D.R."/>
            <person name="Lagkouvardos I."/>
            <person name="Wang Y."/>
            <person name="Qian P.-Y."/>
            <person name="Dutilh B.E."/>
            <person name="Jetten M.S."/>
        </authorList>
    </citation>
    <scope>NUCLEOTIDE SEQUENCE [LARGE SCALE GENOMIC DNA]</scope>
    <source>
        <strain evidence="2">BSI-1</strain>
    </source>
</reference>
<dbReference type="InterPro" id="IPR038717">
    <property type="entry name" value="Tc1-like_DDE_dom"/>
</dbReference>
<gene>
    <name evidence="2" type="ORF">SCARUB_01434</name>
</gene>
<evidence type="ECO:0000313" key="2">
    <source>
        <dbReference type="EMBL" id="ODS33397.1"/>
    </source>
</evidence>
<accession>A0A1E3XCM3</accession>